<evidence type="ECO:0000256" key="1">
    <source>
        <dbReference type="ARBA" id="ARBA00004377"/>
    </source>
</evidence>
<dbReference type="RefSeq" id="WP_279524110.1">
    <property type="nucleotide sequence ID" value="NZ_JARVII010000008.1"/>
</dbReference>
<comment type="similarity">
    <text evidence="9">Belongs to the GSP H family.</text>
</comment>
<dbReference type="GO" id="GO:0015628">
    <property type="term" value="P:protein secretion by the type II secretion system"/>
    <property type="evidence" value="ECO:0007669"/>
    <property type="project" value="InterPro"/>
</dbReference>
<dbReference type="Gene3D" id="3.55.40.10">
    <property type="entry name" value="minor pseudopilin epsh domain"/>
    <property type="match status" value="1"/>
</dbReference>
<evidence type="ECO:0000256" key="6">
    <source>
        <dbReference type="ARBA" id="ARBA00022692"/>
    </source>
</evidence>
<proteinExistence type="inferred from homology"/>
<evidence type="ECO:0000256" key="4">
    <source>
        <dbReference type="ARBA" id="ARBA00022481"/>
    </source>
</evidence>
<gene>
    <name evidence="12" type="ORF">QB898_05385</name>
</gene>
<dbReference type="EMBL" id="JARVII010000008">
    <property type="protein sequence ID" value="MDG9699158.1"/>
    <property type="molecule type" value="Genomic_DNA"/>
</dbReference>
<keyword evidence="3" id="KW-1003">Cell membrane</keyword>
<keyword evidence="5" id="KW-0997">Cell inner membrane</keyword>
<evidence type="ECO:0000256" key="3">
    <source>
        <dbReference type="ARBA" id="ARBA00022475"/>
    </source>
</evidence>
<evidence type="ECO:0000313" key="13">
    <source>
        <dbReference type="Proteomes" id="UP001237156"/>
    </source>
</evidence>
<evidence type="ECO:0000313" key="12">
    <source>
        <dbReference type="EMBL" id="MDG9699158.1"/>
    </source>
</evidence>
<keyword evidence="4" id="KW-0488">Methylation</keyword>
<dbReference type="SUPFAM" id="SSF54523">
    <property type="entry name" value="Pili subunits"/>
    <property type="match status" value="1"/>
</dbReference>
<dbReference type="GO" id="GO:0005886">
    <property type="term" value="C:plasma membrane"/>
    <property type="evidence" value="ECO:0007669"/>
    <property type="project" value="UniProtKB-SubCell"/>
</dbReference>
<dbReference type="InterPro" id="IPR022346">
    <property type="entry name" value="T2SS_GspH"/>
</dbReference>
<evidence type="ECO:0000256" key="5">
    <source>
        <dbReference type="ARBA" id="ARBA00022519"/>
    </source>
</evidence>
<comment type="subcellular location">
    <subcellularLocation>
        <location evidence="1">Cell inner membrane</location>
        <topology evidence="1">Single-pass membrane protein</topology>
    </subcellularLocation>
</comment>
<reference evidence="12 13" key="1">
    <citation type="submission" date="2023-04" db="EMBL/GenBank/DDBJ databases">
        <title>Ottowia paracancer sp. nov., isolated from human stomach.</title>
        <authorList>
            <person name="Song Y."/>
        </authorList>
    </citation>
    <scope>NUCLEOTIDE SEQUENCE [LARGE SCALE GENOMIC DNA]</scope>
    <source>
        <strain evidence="12 13">10c7w1</strain>
    </source>
</reference>
<keyword evidence="6" id="KW-0812">Transmembrane</keyword>
<dbReference type="Pfam" id="PF12019">
    <property type="entry name" value="GspH"/>
    <property type="match status" value="1"/>
</dbReference>
<dbReference type="NCBIfam" id="TIGR02532">
    <property type="entry name" value="IV_pilin_GFxxxE"/>
    <property type="match status" value="1"/>
</dbReference>
<evidence type="ECO:0000256" key="10">
    <source>
        <dbReference type="ARBA" id="ARBA00030775"/>
    </source>
</evidence>
<keyword evidence="7" id="KW-1133">Transmembrane helix</keyword>
<evidence type="ECO:0000256" key="9">
    <source>
        <dbReference type="ARBA" id="ARBA00025772"/>
    </source>
</evidence>
<dbReference type="PROSITE" id="PS00409">
    <property type="entry name" value="PROKAR_NTER_METHYL"/>
    <property type="match status" value="1"/>
</dbReference>
<protein>
    <recommendedName>
        <fullName evidence="2">Type II secretion system protein H</fullName>
    </recommendedName>
    <alternativeName>
        <fullName evidence="10">General secretion pathway protein H</fullName>
    </alternativeName>
</protein>
<organism evidence="12 13">
    <name type="scientific">Ottowia cancrivicina</name>
    <dbReference type="NCBI Taxonomy" id="3040346"/>
    <lineage>
        <taxon>Bacteria</taxon>
        <taxon>Pseudomonadati</taxon>
        <taxon>Pseudomonadota</taxon>
        <taxon>Betaproteobacteria</taxon>
        <taxon>Burkholderiales</taxon>
        <taxon>Comamonadaceae</taxon>
        <taxon>Ottowia</taxon>
    </lineage>
</organism>
<sequence>MKTSICPNCRSHGFTLIELMVVIAIAAILLTLAGPSFVSAYRNARLNSYTNGMVAAINATRGEAMKRNMFALMQPKDGSDWNTGWIIFVDTDMNMQLDRSKDIVIVEHESHDQDSFIQISSKTDVTGSSGTLVAFDGSGFAKGNNASVPNTTLTLKRTDVPVAEQDGVTRRIKVARSGRVRACRPKEDTTCTE</sequence>
<dbReference type="Proteomes" id="UP001237156">
    <property type="component" value="Unassembled WGS sequence"/>
</dbReference>
<dbReference type="GO" id="GO:0015627">
    <property type="term" value="C:type II protein secretion system complex"/>
    <property type="evidence" value="ECO:0007669"/>
    <property type="project" value="InterPro"/>
</dbReference>
<evidence type="ECO:0000256" key="7">
    <source>
        <dbReference type="ARBA" id="ARBA00022989"/>
    </source>
</evidence>
<feature type="domain" description="General secretion pathway GspH" evidence="11">
    <location>
        <begin position="51"/>
        <end position="178"/>
    </location>
</feature>
<dbReference type="InterPro" id="IPR045584">
    <property type="entry name" value="Pilin-like"/>
</dbReference>
<dbReference type="AlphaFoldDB" id="A0AAW6RJM9"/>
<dbReference type="InterPro" id="IPR012902">
    <property type="entry name" value="N_methyl_site"/>
</dbReference>
<name>A0AAW6RJM9_9BURK</name>
<evidence type="ECO:0000256" key="8">
    <source>
        <dbReference type="ARBA" id="ARBA00023136"/>
    </source>
</evidence>
<keyword evidence="13" id="KW-1185">Reference proteome</keyword>
<keyword evidence="8" id="KW-0472">Membrane</keyword>
<comment type="caution">
    <text evidence="12">The sequence shown here is derived from an EMBL/GenBank/DDBJ whole genome shotgun (WGS) entry which is preliminary data.</text>
</comment>
<accession>A0AAW6RJM9</accession>
<dbReference type="Pfam" id="PF07963">
    <property type="entry name" value="N_methyl"/>
    <property type="match status" value="1"/>
</dbReference>
<evidence type="ECO:0000256" key="2">
    <source>
        <dbReference type="ARBA" id="ARBA00021549"/>
    </source>
</evidence>
<evidence type="ECO:0000259" key="11">
    <source>
        <dbReference type="Pfam" id="PF12019"/>
    </source>
</evidence>